<accession>A0A0D2NWA2</accession>
<dbReference type="AlphaFoldDB" id="A0A0D2NWA2"/>
<protein>
    <submittedName>
        <fullName evidence="2">Uncharacterized protein</fullName>
    </submittedName>
</protein>
<name>A0A0D2NWA2_HYPSF</name>
<dbReference type="OrthoDB" id="2802082at2759"/>
<evidence type="ECO:0000313" key="3">
    <source>
        <dbReference type="Proteomes" id="UP000054270"/>
    </source>
</evidence>
<keyword evidence="3" id="KW-1185">Reference proteome</keyword>
<evidence type="ECO:0000313" key="2">
    <source>
        <dbReference type="EMBL" id="KJA20761.1"/>
    </source>
</evidence>
<organism evidence="2 3">
    <name type="scientific">Hypholoma sublateritium (strain FD-334 SS-4)</name>
    <dbReference type="NCBI Taxonomy" id="945553"/>
    <lineage>
        <taxon>Eukaryota</taxon>
        <taxon>Fungi</taxon>
        <taxon>Dikarya</taxon>
        <taxon>Basidiomycota</taxon>
        <taxon>Agaricomycotina</taxon>
        <taxon>Agaricomycetes</taxon>
        <taxon>Agaricomycetidae</taxon>
        <taxon>Agaricales</taxon>
        <taxon>Agaricineae</taxon>
        <taxon>Strophariaceae</taxon>
        <taxon>Hypholoma</taxon>
    </lineage>
</organism>
<feature type="region of interest" description="Disordered" evidence="1">
    <location>
        <begin position="172"/>
        <end position="194"/>
    </location>
</feature>
<reference evidence="3" key="1">
    <citation type="submission" date="2014-04" db="EMBL/GenBank/DDBJ databases">
        <title>Evolutionary Origins and Diversification of the Mycorrhizal Mutualists.</title>
        <authorList>
            <consortium name="DOE Joint Genome Institute"/>
            <consortium name="Mycorrhizal Genomics Consortium"/>
            <person name="Kohler A."/>
            <person name="Kuo A."/>
            <person name="Nagy L.G."/>
            <person name="Floudas D."/>
            <person name="Copeland A."/>
            <person name="Barry K.W."/>
            <person name="Cichocki N."/>
            <person name="Veneault-Fourrey C."/>
            <person name="LaButti K."/>
            <person name="Lindquist E.A."/>
            <person name="Lipzen A."/>
            <person name="Lundell T."/>
            <person name="Morin E."/>
            <person name="Murat C."/>
            <person name="Riley R."/>
            <person name="Ohm R."/>
            <person name="Sun H."/>
            <person name="Tunlid A."/>
            <person name="Henrissat B."/>
            <person name="Grigoriev I.V."/>
            <person name="Hibbett D.S."/>
            <person name="Martin F."/>
        </authorList>
    </citation>
    <scope>NUCLEOTIDE SEQUENCE [LARGE SCALE GENOMIC DNA]</scope>
    <source>
        <strain evidence="3">FD-334 SS-4</strain>
    </source>
</reference>
<sequence length="257" mass="28572">MRVRGQTSALAAVRPLHRSALTHCEEIPYLMRDRYTPPPRMHPKKMRAARTMSPLVPAGDARRRERNGPSVHRHSRLTVPRAGRIARTGSGDTFDTASMYSTVSAPSDLHEQIMLAKPFSHARAGAEADMVEQAPPAYPPIAARPSVALHALNFVELLAPRTYDKTNAQRSLQLPPPATPVRMPRCPQPVSTPDMLSRTRSYFHPTSRFSITPPPLEPGHLRTSLDPPSPLERKFTPFLYRESSRQTLPSPHSPGPI</sequence>
<gene>
    <name evidence="2" type="ORF">HYPSUDRAFT_776840</name>
</gene>
<evidence type="ECO:0000256" key="1">
    <source>
        <dbReference type="SAM" id="MobiDB-lite"/>
    </source>
</evidence>
<feature type="region of interest" description="Disordered" evidence="1">
    <location>
        <begin position="206"/>
        <end position="257"/>
    </location>
</feature>
<dbReference type="Proteomes" id="UP000054270">
    <property type="component" value="Unassembled WGS sequence"/>
</dbReference>
<dbReference type="EMBL" id="KN817564">
    <property type="protein sequence ID" value="KJA20761.1"/>
    <property type="molecule type" value="Genomic_DNA"/>
</dbReference>
<proteinExistence type="predicted"/>